<dbReference type="STRING" id="36050.A0A1B8AKR5"/>
<dbReference type="PANTHER" id="PTHR36847">
    <property type="entry name" value="AMIDOLIGASE ENZYME"/>
    <property type="match status" value="1"/>
</dbReference>
<comment type="caution">
    <text evidence="1">The sequence shown here is derived from an EMBL/GenBank/DDBJ whole genome shotgun (WGS) entry which is preliminary data.</text>
</comment>
<dbReference type="InterPro" id="IPR022025">
    <property type="entry name" value="Amidoligase_2"/>
</dbReference>
<reference evidence="1 2" key="1">
    <citation type="submission" date="2016-06" db="EMBL/GenBank/DDBJ databases">
        <title>Living apart together: crosstalk between the core and supernumerary genomes in a fungal plant pathogen.</title>
        <authorList>
            <person name="Vanheule A."/>
            <person name="Audenaert K."/>
            <person name="Warris S."/>
            <person name="Van De Geest H."/>
            <person name="Schijlen E."/>
            <person name="Hofte M."/>
            <person name="De Saeger S."/>
            <person name="Haesaert G."/>
            <person name="Waalwijk C."/>
            <person name="Van Der Lee T."/>
        </authorList>
    </citation>
    <scope>NUCLEOTIDE SEQUENCE [LARGE SCALE GENOMIC DNA]</scope>
    <source>
        <strain evidence="1 2">2516</strain>
    </source>
</reference>
<dbReference type="OMA" id="LCHPFRS"/>
<dbReference type="Pfam" id="PF12224">
    <property type="entry name" value="Amidoligase_2"/>
    <property type="match status" value="1"/>
</dbReference>
<accession>A0A1B8AKR5</accession>
<dbReference type="Proteomes" id="UP000091967">
    <property type="component" value="Unassembled WGS sequence"/>
</dbReference>
<proteinExistence type="predicted"/>
<dbReference type="EMBL" id="LYXU01000003">
    <property type="protein sequence ID" value="OBS21179.1"/>
    <property type="molecule type" value="Genomic_DNA"/>
</dbReference>
<protein>
    <recommendedName>
        <fullName evidence="3">Amidoligase enzyme</fullName>
    </recommendedName>
</protein>
<dbReference type="AlphaFoldDB" id="A0A1B8AKR5"/>
<organism evidence="1 2">
    <name type="scientific">Fusarium poae</name>
    <dbReference type="NCBI Taxonomy" id="36050"/>
    <lineage>
        <taxon>Eukaryota</taxon>
        <taxon>Fungi</taxon>
        <taxon>Dikarya</taxon>
        <taxon>Ascomycota</taxon>
        <taxon>Pezizomycotina</taxon>
        <taxon>Sordariomycetes</taxon>
        <taxon>Hypocreomycetidae</taxon>
        <taxon>Hypocreales</taxon>
        <taxon>Nectriaceae</taxon>
        <taxon>Fusarium</taxon>
    </lineage>
</organism>
<evidence type="ECO:0000313" key="1">
    <source>
        <dbReference type="EMBL" id="OBS21179.1"/>
    </source>
</evidence>
<evidence type="ECO:0008006" key="3">
    <source>
        <dbReference type="Google" id="ProtNLM"/>
    </source>
</evidence>
<dbReference type="OrthoDB" id="4940520at2759"/>
<keyword evidence="2" id="KW-1185">Reference proteome</keyword>
<evidence type="ECO:0000313" key="2">
    <source>
        <dbReference type="Proteomes" id="UP000091967"/>
    </source>
</evidence>
<name>A0A1B8AKR5_FUSPO</name>
<sequence length="425" mass="47051">MSSLNSTCVGIELEFMVALQIADSNAVAGETRWTCPSSPEAYMGLVMGDYTKIKPAVIHKVCDTIASTGVAVSCNVYQPESSDPAQLPGTSVLPLTDSSGQIRVWNKETATDLAGPVQKTNTWFVVPEIHITKDCVSKSGKTPSDKYDWFGTELNSPILIRPEEFSQGLPTLRKCLKAVQGNMVVGLNSGCGLHLHVNDAGNMKLNTALRVTTMVWLLEDTLLYPLCHPFRSSSPYSARISTESKIAREDGEPVLWPENEVLIHALHEAMVQLSWRKKVDKGLLGAMRRLWSEPNLASLGVALRKFDEGMEHTTTRCALVVSKYNTLEFRYPESTFDVDFIAGWADLVRHLYAVAMKPQAEFNQIICRVYELVTRDQVPGWSAMMGAIGFRTDISRWQRHLDAYQGSLSNLDKQGILPKSGIIGL</sequence>
<gene>
    <name evidence="1" type="ORF">FPOA_07517</name>
</gene>
<dbReference type="PANTHER" id="PTHR36847:SF1">
    <property type="entry name" value="AMIDOLIGASE ENZYME"/>
    <property type="match status" value="1"/>
</dbReference>